<organism evidence="1 2">
    <name type="scientific">Portunus trituberculatus</name>
    <name type="common">Swimming crab</name>
    <name type="synonym">Neptunus trituberculatus</name>
    <dbReference type="NCBI Taxonomy" id="210409"/>
    <lineage>
        <taxon>Eukaryota</taxon>
        <taxon>Metazoa</taxon>
        <taxon>Ecdysozoa</taxon>
        <taxon>Arthropoda</taxon>
        <taxon>Crustacea</taxon>
        <taxon>Multicrustacea</taxon>
        <taxon>Malacostraca</taxon>
        <taxon>Eumalacostraca</taxon>
        <taxon>Eucarida</taxon>
        <taxon>Decapoda</taxon>
        <taxon>Pleocyemata</taxon>
        <taxon>Brachyura</taxon>
        <taxon>Eubrachyura</taxon>
        <taxon>Portunoidea</taxon>
        <taxon>Portunidae</taxon>
        <taxon>Portuninae</taxon>
        <taxon>Portunus</taxon>
    </lineage>
</organism>
<dbReference type="Proteomes" id="UP000324222">
    <property type="component" value="Unassembled WGS sequence"/>
</dbReference>
<gene>
    <name evidence="1" type="ORF">E2C01_037194</name>
</gene>
<proteinExistence type="predicted"/>
<evidence type="ECO:0000313" key="1">
    <source>
        <dbReference type="EMBL" id="MPC43545.1"/>
    </source>
</evidence>
<protein>
    <submittedName>
        <fullName evidence="1">Uncharacterized protein</fullName>
    </submittedName>
</protein>
<keyword evidence="2" id="KW-1185">Reference proteome</keyword>
<name>A0A5B7FDI0_PORTR</name>
<dbReference type="EMBL" id="VSRR010005874">
    <property type="protein sequence ID" value="MPC43545.1"/>
    <property type="molecule type" value="Genomic_DNA"/>
</dbReference>
<evidence type="ECO:0000313" key="2">
    <source>
        <dbReference type="Proteomes" id="UP000324222"/>
    </source>
</evidence>
<sequence length="77" mass="8527">MHDGRRYNVHDKRAKQTNLTVIDTVPSSAVWPTPQSVSRSVKASDGEFCLHYCGREEQGGSTDTVVLPFNAEDVYTA</sequence>
<comment type="caution">
    <text evidence="1">The sequence shown here is derived from an EMBL/GenBank/DDBJ whole genome shotgun (WGS) entry which is preliminary data.</text>
</comment>
<reference evidence="1 2" key="1">
    <citation type="submission" date="2019-05" db="EMBL/GenBank/DDBJ databases">
        <title>Another draft genome of Portunus trituberculatus and its Hox gene families provides insights of decapod evolution.</title>
        <authorList>
            <person name="Jeong J.-H."/>
            <person name="Song I."/>
            <person name="Kim S."/>
            <person name="Choi T."/>
            <person name="Kim D."/>
            <person name="Ryu S."/>
            <person name="Kim W."/>
        </authorList>
    </citation>
    <scope>NUCLEOTIDE SEQUENCE [LARGE SCALE GENOMIC DNA]</scope>
    <source>
        <tissue evidence="1">Muscle</tissue>
    </source>
</reference>
<dbReference type="AlphaFoldDB" id="A0A5B7FDI0"/>
<accession>A0A5B7FDI0</accession>